<feature type="transmembrane region" description="Helical" evidence="7">
    <location>
        <begin position="180"/>
        <end position="201"/>
    </location>
</feature>
<dbReference type="OrthoDB" id="19923at2759"/>
<evidence type="ECO:0000256" key="5">
    <source>
        <dbReference type="ARBA" id="ARBA00023136"/>
    </source>
</evidence>
<dbReference type="VEuPathDB" id="FungiDB:SAPIO_CDS1975"/>
<dbReference type="KEGG" id="sapo:SAPIO_CDS1975"/>
<feature type="transmembrane region" description="Helical" evidence="7">
    <location>
        <begin position="213"/>
        <end position="235"/>
    </location>
</feature>
<evidence type="ECO:0000256" key="1">
    <source>
        <dbReference type="ARBA" id="ARBA00004141"/>
    </source>
</evidence>
<evidence type="ECO:0000256" key="7">
    <source>
        <dbReference type="SAM" id="Phobius"/>
    </source>
</evidence>
<accession>A0A084GE58</accession>
<evidence type="ECO:0000256" key="6">
    <source>
        <dbReference type="SAM" id="MobiDB-lite"/>
    </source>
</evidence>
<feature type="domain" description="Major facilitator superfamily (MFS) profile" evidence="8">
    <location>
        <begin position="54"/>
        <end position="465"/>
    </location>
</feature>
<sequence length="498" mass="55625">MAAQVTEQTPGRPSSEPSVLEKQDVGHIEDNNAVGEAEDPIEAKRVLRKIDMRLIPLLMFLYTLTFLDRVNIGNARLWNMERDLKMTGYDYNIVVLVFYIPYILFEIPSNIILTRVKPRFWIAILTLGWGLSVTFAGFAKSFGGLLTARIFIGVFEAGMFPGCLFLIGSWYKRHELLARMAWFMVSNDIAGSISGLLGAGLGSMDGTRGYSGWSWIFFIEGGVTCFAAILAFFFLPPFPEDSTFLKPEEKEWLLRRLKADNNQTGKDEKMNVKGALRSLKDWKILTAGVLYLAVCVTAYSLSVFQPTVLKTFGWSSLKSNLLSTPPRIASGIVSVLVGIWSDKVKRRGIFCVSGYTISIVGNLLVMLLKNGNLRYMGFYFASIGIYICQPLVIAWCSNQVVGSVKRGTLTAFAVSCGQLGGIISAVVYPSKDSPQYVPGISTCIAFQVVGILAASNMWFWARHENKQRDMGKRDHLRELPEEEVQKLGEKHPDFRYTL</sequence>
<dbReference type="InterPro" id="IPR020846">
    <property type="entry name" value="MFS_dom"/>
</dbReference>
<keyword evidence="3 7" id="KW-0812">Transmembrane</keyword>
<feature type="transmembrane region" description="Helical" evidence="7">
    <location>
        <begin position="324"/>
        <end position="341"/>
    </location>
</feature>
<dbReference type="PANTHER" id="PTHR43791">
    <property type="entry name" value="PERMEASE-RELATED"/>
    <property type="match status" value="1"/>
</dbReference>
<name>A0A084GE58_PSEDA</name>
<dbReference type="OMA" id="IYICQPL"/>
<feature type="transmembrane region" description="Helical" evidence="7">
    <location>
        <begin position="348"/>
        <end position="368"/>
    </location>
</feature>
<dbReference type="AlphaFoldDB" id="A0A084GE58"/>
<feature type="transmembrane region" description="Helical" evidence="7">
    <location>
        <begin position="374"/>
        <end position="396"/>
    </location>
</feature>
<dbReference type="HOGENOM" id="CLU_001265_0_1_1"/>
<gene>
    <name evidence="9" type="ORF">SAPIO_CDS1975</name>
</gene>
<feature type="transmembrane region" description="Helical" evidence="7">
    <location>
        <begin position="436"/>
        <end position="460"/>
    </location>
</feature>
<evidence type="ECO:0000256" key="4">
    <source>
        <dbReference type="ARBA" id="ARBA00022989"/>
    </source>
</evidence>
<keyword evidence="2" id="KW-0813">Transport</keyword>
<keyword evidence="5 7" id="KW-0472">Membrane</keyword>
<evidence type="ECO:0000256" key="3">
    <source>
        <dbReference type="ARBA" id="ARBA00022692"/>
    </source>
</evidence>
<keyword evidence="4 7" id="KW-1133">Transmembrane helix</keyword>
<proteinExistence type="predicted"/>
<evidence type="ECO:0000259" key="8">
    <source>
        <dbReference type="PROSITE" id="PS50850"/>
    </source>
</evidence>
<evidence type="ECO:0000313" key="10">
    <source>
        <dbReference type="Proteomes" id="UP000028545"/>
    </source>
</evidence>
<dbReference type="GO" id="GO:0022857">
    <property type="term" value="F:transmembrane transporter activity"/>
    <property type="evidence" value="ECO:0007669"/>
    <property type="project" value="InterPro"/>
</dbReference>
<feature type="compositionally biased region" description="Polar residues" evidence="6">
    <location>
        <begin position="1"/>
        <end position="17"/>
    </location>
</feature>
<dbReference type="FunFam" id="1.20.1250.20:FF:000034">
    <property type="entry name" value="MFS general substrate transporter"/>
    <property type="match status" value="1"/>
</dbReference>
<dbReference type="Pfam" id="PF07690">
    <property type="entry name" value="MFS_1"/>
    <property type="match status" value="1"/>
</dbReference>
<feature type="transmembrane region" description="Helical" evidence="7">
    <location>
        <begin position="408"/>
        <end position="430"/>
    </location>
</feature>
<feature type="transmembrane region" description="Helical" evidence="7">
    <location>
        <begin position="145"/>
        <end position="168"/>
    </location>
</feature>
<dbReference type="PANTHER" id="PTHR43791:SF19">
    <property type="entry name" value="TRANSPORTER, PUTATIVE (AFU_ORTHOLOGUE AFUA_1G01812)-RELATED"/>
    <property type="match status" value="1"/>
</dbReference>
<dbReference type="PROSITE" id="PS50850">
    <property type="entry name" value="MFS"/>
    <property type="match status" value="1"/>
</dbReference>
<dbReference type="Gene3D" id="1.20.1250.20">
    <property type="entry name" value="MFS general substrate transporter like domains"/>
    <property type="match status" value="2"/>
</dbReference>
<evidence type="ECO:0000313" key="9">
    <source>
        <dbReference type="EMBL" id="KEZ45620.1"/>
    </source>
</evidence>
<dbReference type="InterPro" id="IPR011701">
    <property type="entry name" value="MFS"/>
</dbReference>
<reference evidence="9 10" key="1">
    <citation type="journal article" date="2014" name="Genome Announc.">
        <title>Draft genome sequence of the pathogenic fungus Scedosporium apiospermum.</title>
        <authorList>
            <person name="Vandeputte P."/>
            <person name="Ghamrawi S."/>
            <person name="Rechenmann M."/>
            <person name="Iltis A."/>
            <person name="Giraud S."/>
            <person name="Fleury M."/>
            <person name="Thornton C."/>
            <person name="Delhaes L."/>
            <person name="Meyer W."/>
            <person name="Papon N."/>
            <person name="Bouchara J.P."/>
        </authorList>
    </citation>
    <scope>NUCLEOTIDE SEQUENCE [LARGE SCALE GENOMIC DNA]</scope>
    <source>
        <strain evidence="9 10">IHEM 14462</strain>
    </source>
</reference>
<dbReference type="EMBL" id="JOWA01000077">
    <property type="protein sequence ID" value="KEZ45620.1"/>
    <property type="molecule type" value="Genomic_DNA"/>
</dbReference>
<comment type="subcellular location">
    <subcellularLocation>
        <location evidence="1">Membrane</location>
        <topology evidence="1">Multi-pass membrane protein</topology>
    </subcellularLocation>
</comment>
<dbReference type="GeneID" id="27721047"/>
<dbReference type="InterPro" id="IPR036259">
    <property type="entry name" value="MFS_trans_sf"/>
</dbReference>
<dbReference type="Proteomes" id="UP000028545">
    <property type="component" value="Unassembled WGS sequence"/>
</dbReference>
<comment type="caution">
    <text evidence="9">The sequence shown here is derived from an EMBL/GenBank/DDBJ whole genome shotgun (WGS) entry which is preliminary data.</text>
</comment>
<feature type="transmembrane region" description="Helical" evidence="7">
    <location>
        <begin position="92"/>
        <end position="113"/>
    </location>
</feature>
<dbReference type="GO" id="GO:0016020">
    <property type="term" value="C:membrane"/>
    <property type="evidence" value="ECO:0007669"/>
    <property type="project" value="UniProtKB-SubCell"/>
</dbReference>
<keyword evidence="10" id="KW-1185">Reference proteome</keyword>
<evidence type="ECO:0000256" key="2">
    <source>
        <dbReference type="ARBA" id="ARBA00022448"/>
    </source>
</evidence>
<dbReference type="FunFam" id="1.20.1250.20:FF:000013">
    <property type="entry name" value="MFS general substrate transporter"/>
    <property type="match status" value="1"/>
</dbReference>
<dbReference type="SUPFAM" id="SSF103473">
    <property type="entry name" value="MFS general substrate transporter"/>
    <property type="match status" value="1"/>
</dbReference>
<feature type="transmembrane region" description="Helical" evidence="7">
    <location>
        <begin position="284"/>
        <end position="304"/>
    </location>
</feature>
<organism evidence="9 10">
    <name type="scientific">Pseudallescheria apiosperma</name>
    <name type="common">Scedosporium apiospermum</name>
    <dbReference type="NCBI Taxonomy" id="563466"/>
    <lineage>
        <taxon>Eukaryota</taxon>
        <taxon>Fungi</taxon>
        <taxon>Dikarya</taxon>
        <taxon>Ascomycota</taxon>
        <taxon>Pezizomycotina</taxon>
        <taxon>Sordariomycetes</taxon>
        <taxon>Hypocreomycetidae</taxon>
        <taxon>Microascales</taxon>
        <taxon>Microascaceae</taxon>
        <taxon>Scedosporium</taxon>
    </lineage>
</organism>
<feature type="transmembrane region" description="Helical" evidence="7">
    <location>
        <begin position="54"/>
        <end position="72"/>
    </location>
</feature>
<protein>
    <submittedName>
        <fullName evidence="9">MFS transporter</fullName>
    </submittedName>
</protein>
<feature type="transmembrane region" description="Helical" evidence="7">
    <location>
        <begin position="120"/>
        <end position="139"/>
    </location>
</feature>
<feature type="region of interest" description="Disordered" evidence="6">
    <location>
        <begin position="1"/>
        <end position="22"/>
    </location>
</feature>
<dbReference type="RefSeq" id="XP_016645419.1">
    <property type="nucleotide sequence ID" value="XM_016785122.1"/>
</dbReference>